<keyword evidence="3 5" id="KW-1133">Transmembrane helix</keyword>
<evidence type="ECO:0000256" key="5">
    <source>
        <dbReference type="SAM" id="Phobius"/>
    </source>
</evidence>
<sequence length="807" mass="94826">MMDNIFSLPLPQKLDSLTGVMEKFSNKELEDFLPLLVDNIFGESNGKGWGLRLIQYCTHPTEYDLLFKFLHPHGPVFRFCYKLLADTYLRYDYPLIYLPAKLKQLIEEGGAHDFYMDKIRYDHQTRQPVVLSLNPFEYYMFHFVFHLVNPWLDMNSQESYLNLQWQTLYVRLAEQYLMVFLPLDGSPVLPSITSYMVQSPSRSLPIYTPNKPARTPTLFKQDVLMKHSPVVHSSVQTAPHLEIWRSQLLAQLCVEFWLCVPDTQNNWLPQIHQPWSRPFHPYLYDQRPILNNWPRQTNQSGISSQLFSPLFKPTNQCNDGLPSSLDRRFERENSTMSEPSSLWPQQSLPTGEHLRVVRLLIKHLHYFANSLVEDSTAMNELKRSTIPSSQNKIYKFLLENMRHWPLDASFRLILESWLSYIQPWRYTDITNSANRQEGDERTVVDRKWITFIAENLLSYTYLFKLILVRFSRLDLSSPKNAIMFFRVTKIFSQPNLNVLLKEVESSLEENSHNIKWASIARTQFLESEGPGFRYSPLFNGNIKPKVIQYVKSIYIAGNKAQESIDAHQNSSKESSNVIIRWLLSNSLDSEYNNDERKRVPMLLETSTQYMCQIFDIDENSREDIKKSMVQRSFLLNSSGFNQSPMFMQNRLRNMKYQGDPDLKPIQSFEVAFLVRSLYHLASWFNLMYGEKICEWYTKNNLLGGIVRQIFLGPTTIFYYDKSSPGYSPRLSKTLPPRLSLRFWSNYKLLAFMLILYLLLKFLFQWPIILVVFVVLVVWLLYLMFNVLIGRVPSIPNLNNINDISMFN</sequence>
<dbReference type="GO" id="GO:0016020">
    <property type="term" value="C:membrane"/>
    <property type="evidence" value="ECO:0007669"/>
    <property type="project" value="UniProtKB-SubCell"/>
</dbReference>
<dbReference type="GO" id="GO:0046513">
    <property type="term" value="P:ceramide biosynthetic process"/>
    <property type="evidence" value="ECO:0007669"/>
    <property type="project" value="TreeGrafter"/>
</dbReference>
<dbReference type="PANTHER" id="PTHR12988:SF6">
    <property type="entry name" value="SPHINGOMYELIN PHOSPHODIESTERASE 4"/>
    <property type="match status" value="1"/>
</dbReference>
<keyword evidence="2 5" id="KW-0812">Transmembrane</keyword>
<dbReference type="GO" id="GO:0046475">
    <property type="term" value="P:glycerophospholipid catabolic process"/>
    <property type="evidence" value="ECO:0007669"/>
    <property type="project" value="TreeGrafter"/>
</dbReference>
<evidence type="ECO:0000256" key="1">
    <source>
        <dbReference type="ARBA" id="ARBA00004167"/>
    </source>
</evidence>
<feature type="transmembrane region" description="Helical" evidence="5">
    <location>
        <begin position="740"/>
        <end position="759"/>
    </location>
</feature>
<dbReference type="GO" id="GO:0006685">
    <property type="term" value="P:sphingomyelin catabolic process"/>
    <property type="evidence" value="ECO:0007669"/>
    <property type="project" value="TreeGrafter"/>
</dbReference>
<dbReference type="AlphaFoldDB" id="A0A1B6CJN0"/>
<accession>A0A1B6CJN0</accession>
<evidence type="ECO:0008006" key="7">
    <source>
        <dbReference type="Google" id="ProtNLM"/>
    </source>
</evidence>
<feature type="transmembrane region" description="Helical" evidence="5">
    <location>
        <begin position="765"/>
        <end position="788"/>
    </location>
</feature>
<dbReference type="Pfam" id="PF14724">
    <property type="entry name" value="mit_SMPDase"/>
    <property type="match status" value="3"/>
</dbReference>
<evidence type="ECO:0000256" key="2">
    <source>
        <dbReference type="ARBA" id="ARBA00022692"/>
    </source>
</evidence>
<dbReference type="GO" id="GO:0050290">
    <property type="term" value="F:sphingomyelin phosphodiesterase D activity"/>
    <property type="evidence" value="ECO:0007669"/>
    <property type="project" value="InterPro"/>
</dbReference>
<evidence type="ECO:0000313" key="6">
    <source>
        <dbReference type="EMBL" id="JAS13628.1"/>
    </source>
</evidence>
<dbReference type="EMBL" id="GEDC01023670">
    <property type="protein sequence ID" value="JAS13628.1"/>
    <property type="molecule type" value="Transcribed_RNA"/>
</dbReference>
<proteinExistence type="predicted"/>
<dbReference type="InterPro" id="IPR024129">
    <property type="entry name" value="Sphingomy_SMPD4"/>
</dbReference>
<comment type="subcellular location">
    <subcellularLocation>
        <location evidence="1">Membrane</location>
        <topology evidence="1">Single-pass membrane protein</topology>
    </subcellularLocation>
</comment>
<gene>
    <name evidence="6" type="ORF">g.14832</name>
</gene>
<protein>
    <recommendedName>
        <fullName evidence="7">Sphingomyelin phosphodiesterase 4</fullName>
    </recommendedName>
</protein>
<dbReference type="PANTHER" id="PTHR12988">
    <property type="entry name" value="SPHINGOMYELIN PHOSPHODIESTERASE 4"/>
    <property type="match status" value="1"/>
</dbReference>
<organism evidence="6">
    <name type="scientific">Clastoptera arizonana</name>
    <name type="common">Arizona spittle bug</name>
    <dbReference type="NCBI Taxonomy" id="38151"/>
    <lineage>
        <taxon>Eukaryota</taxon>
        <taxon>Metazoa</taxon>
        <taxon>Ecdysozoa</taxon>
        <taxon>Arthropoda</taxon>
        <taxon>Hexapoda</taxon>
        <taxon>Insecta</taxon>
        <taxon>Pterygota</taxon>
        <taxon>Neoptera</taxon>
        <taxon>Paraneoptera</taxon>
        <taxon>Hemiptera</taxon>
        <taxon>Auchenorrhyncha</taxon>
        <taxon>Cercopoidea</taxon>
        <taxon>Clastopteridae</taxon>
        <taxon>Clastoptera</taxon>
    </lineage>
</organism>
<name>A0A1B6CJN0_9HEMI</name>
<reference evidence="6" key="1">
    <citation type="submission" date="2015-12" db="EMBL/GenBank/DDBJ databases">
        <title>De novo transcriptome assembly of four potential Pierce s Disease insect vectors from Arizona vineyards.</title>
        <authorList>
            <person name="Tassone E.E."/>
        </authorList>
    </citation>
    <scope>NUCLEOTIDE SEQUENCE</scope>
</reference>
<evidence type="ECO:0000256" key="3">
    <source>
        <dbReference type="ARBA" id="ARBA00022989"/>
    </source>
</evidence>
<keyword evidence="4 5" id="KW-0472">Membrane</keyword>
<evidence type="ECO:0000256" key="4">
    <source>
        <dbReference type="ARBA" id="ARBA00023136"/>
    </source>
</evidence>